<dbReference type="InterPro" id="IPR013154">
    <property type="entry name" value="ADH-like_N"/>
</dbReference>
<dbReference type="Gene3D" id="3.90.180.10">
    <property type="entry name" value="Medium-chain alcohol dehydrogenases, catalytic domain"/>
    <property type="match status" value="1"/>
</dbReference>
<dbReference type="Proteomes" id="UP001252243">
    <property type="component" value="Unassembled WGS sequence"/>
</dbReference>
<evidence type="ECO:0000259" key="3">
    <source>
        <dbReference type="Pfam" id="PF08240"/>
    </source>
</evidence>
<protein>
    <submittedName>
        <fullName evidence="4">Zn-dependent alcohol dehydrogenase</fullName>
    </submittedName>
</protein>
<dbReference type="PANTHER" id="PTHR43401:SF2">
    <property type="entry name" value="L-THREONINE 3-DEHYDROGENASE"/>
    <property type="match status" value="1"/>
</dbReference>
<evidence type="ECO:0000256" key="2">
    <source>
        <dbReference type="ARBA" id="ARBA00023002"/>
    </source>
</evidence>
<dbReference type="InterPro" id="IPR011032">
    <property type="entry name" value="GroES-like_sf"/>
</dbReference>
<accession>A0ABU1UGS8</accession>
<organism evidence="4 5">
    <name type="scientific">Arthrobacter ginsengisoli</name>
    <dbReference type="NCBI Taxonomy" id="1356565"/>
    <lineage>
        <taxon>Bacteria</taxon>
        <taxon>Bacillati</taxon>
        <taxon>Actinomycetota</taxon>
        <taxon>Actinomycetes</taxon>
        <taxon>Micrococcales</taxon>
        <taxon>Micrococcaceae</taxon>
        <taxon>Arthrobacter</taxon>
    </lineage>
</organism>
<dbReference type="EMBL" id="JAVDVQ010000021">
    <property type="protein sequence ID" value="MDR7084350.1"/>
    <property type="molecule type" value="Genomic_DNA"/>
</dbReference>
<feature type="domain" description="Alcohol dehydrogenase-like N-terminal" evidence="3">
    <location>
        <begin position="3"/>
        <end position="71"/>
    </location>
</feature>
<reference evidence="4 5" key="1">
    <citation type="submission" date="2023-07" db="EMBL/GenBank/DDBJ databases">
        <title>Sorghum-associated microbial communities from plants grown in Nebraska, USA.</title>
        <authorList>
            <person name="Schachtman D."/>
        </authorList>
    </citation>
    <scope>NUCLEOTIDE SEQUENCE [LARGE SCALE GENOMIC DNA]</scope>
    <source>
        <strain evidence="4 5">BE167</strain>
    </source>
</reference>
<comment type="caution">
    <text evidence="4">The sequence shown here is derived from an EMBL/GenBank/DDBJ whole genome shotgun (WGS) entry which is preliminary data.</text>
</comment>
<evidence type="ECO:0000313" key="5">
    <source>
        <dbReference type="Proteomes" id="UP001252243"/>
    </source>
</evidence>
<evidence type="ECO:0000256" key="1">
    <source>
        <dbReference type="ARBA" id="ARBA00001947"/>
    </source>
</evidence>
<dbReference type="Pfam" id="PF08240">
    <property type="entry name" value="ADH_N"/>
    <property type="match status" value="1"/>
</dbReference>
<keyword evidence="5" id="KW-1185">Reference proteome</keyword>
<dbReference type="InterPro" id="IPR050129">
    <property type="entry name" value="Zn_alcohol_dh"/>
</dbReference>
<comment type="cofactor">
    <cofactor evidence="1">
        <name>Zn(2+)</name>
        <dbReference type="ChEBI" id="CHEBI:29105"/>
    </cofactor>
</comment>
<dbReference type="PANTHER" id="PTHR43401">
    <property type="entry name" value="L-THREONINE 3-DEHYDROGENASE"/>
    <property type="match status" value="1"/>
</dbReference>
<dbReference type="SUPFAM" id="SSF50129">
    <property type="entry name" value="GroES-like"/>
    <property type="match status" value="1"/>
</dbReference>
<keyword evidence="2" id="KW-0560">Oxidoreductase</keyword>
<name>A0ABU1UGS8_9MICC</name>
<evidence type="ECO:0000313" key="4">
    <source>
        <dbReference type="EMBL" id="MDR7084350.1"/>
    </source>
</evidence>
<proteinExistence type="predicted"/>
<sequence length="74" mass="7830">MDILTCGVCQMDPHYKQGGITDDLPILLGNEASGVVSAVGPDANEVAPGDRVILNWRTVCRECRACAKASRSLA</sequence>
<gene>
    <name evidence="4" type="ORF">J2X01_003658</name>
</gene>